<dbReference type="AlphaFoldDB" id="A0A0L8G6F3"/>
<accession>A0A0L8G6F3</accession>
<dbReference type="EMBL" id="KQ423650">
    <property type="protein sequence ID" value="KOF72478.1"/>
    <property type="molecule type" value="Genomic_DNA"/>
</dbReference>
<sequence>MQSCFLQTIKKKRINTAKLFALSLRFVRSMKEINFNLRQDISFWSELSEITLVGPKWRKYPTNPALKLSPSGPH</sequence>
<organism evidence="1">
    <name type="scientific">Octopus bimaculoides</name>
    <name type="common">California two-spotted octopus</name>
    <dbReference type="NCBI Taxonomy" id="37653"/>
    <lineage>
        <taxon>Eukaryota</taxon>
        <taxon>Metazoa</taxon>
        <taxon>Spiralia</taxon>
        <taxon>Lophotrochozoa</taxon>
        <taxon>Mollusca</taxon>
        <taxon>Cephalopoda</taxon>
        <taxon>Coleoidea</taxon>
        <taxon>Octopodiformes</taxon>
        <taxon>Octopoda</taxon>
        <taxon>Incirrata</taxon>
        <taxon>Octopodidae</taxon>
        <taxon>Octopus</taxon>
    </lineage>
</organism>
<proteinExistence type="predicted"/>
<protein>
    <submittedName>
        <fullName evidence="1">Uncharacterized protein</fullName>
    </submittedName>
</protein>
<reference evidence="1" key="1">
    <citation type="submission" date="2015-07" db="EMBL/GenBank/DDBJ databases">
        <title>MeaNS - Measles Nucleotide Surveillance Program.</title>
        <authorList>
            <person name="Tran T."/>
            <person name="Druce J."/>
        </authorList>
    </citation>
    <scope>NUCLEOTIDE SEQUENCE</scope>
    <source>
        <strain evidence="1">UCB-OBI-ISO-001</strain>
        <tissue evidence="1">Gonad</tissue>
    </source>
</reference>
<evidence type="ECO:0000313" key="1">
    <source>
        <dbReference type="EMBL" id="KOF72478.1"/>
    </source>
</evidence>
<name>A0A0L8G6F3_OCTBM</name>
<gene>
    <name evidence="1" type="ORF">OCBIM_22039401mg</name>
</gene>